<dbReference type="InterPro" id="IPR016090">
    <property type="entry name" value="PLA2-like_dom"/>
</dbReference>
<feature type="compositionally biased region" description="Basic and acidic residues" evidence="10">
    <location>
        <begin position="444"/>
        <end position="457"/>
    </location>
</feature>
<evidence type="ECO:0000256" key="8">
    <source>
        <dbReference type="ARBA" id="ARBA00023098"/>
    </source>
</evidence>
<feature type="compositionally biased region" description="Basic residues" evidence="10">
    <location>
        <begin position="298"/>
        <end position="307"/>
    </location>
</feature>
<feature type="region of interest" description="Disordered" evidence="10">
    <location>
        <begin position="436"/>
        <end position="457"/>
    </location>
</feature>
<dbReference type="EMBL" id="CAWUFR010000003">
    <property type="protein sequence ID" value="CAK6950247.1"/>
    <property type="molecule type" value="Genomic_DNA"/>
</dbReference>
<keyword evidence="6" id="KW-0378">Hydrolase</keyword>
<proteinExistence type="predicted"/>
<feature type="signal peptide" evidence="11">
    <location>
        <begin position="1"/>
        <end position="21"/>
    </location>
</feature>
<dbReference type="AlphaFoldDB" id="A0AAV1MTT8"/>
<dbReference type="GO" id="GO:0005576">
    <property type="term" value="C:extracellular region"/>
    <property type="evidence" value="ECO:0007669"/>
    <property type="project" value="UniProtKB-SubCell"/>
</dbReference>
<dbReference type="PROSITE" id="PS00118">
    <property type="entry name" value="PA2_HIS"/>
    <property type="match status" value="1"/>
</dbReference>
<evidence type="ECO:0000256" key="3">
    <source>
        <dbReference type="ARBA" id="ARBA00013278"/>
    </source>
</evidence>
<evidence type="ECO:0000256" key="2">
    <source>
        <dbReference type="ARBA" id="ARBA00004613"/>
    </source>
</evidence>
<evidence type="ECO:0000256" key="10">
    <source>
        <dbReference type="SAM" id="MobiDB-lite"/>
    </source>
</evidence>
<evidence type="ECO:0000313" key="13">
    <source>
        <dbReference type="EMBL" id="CAK6950247.1"/>
    </source>
</evidence>
<dbReference type="InterPro" id="IPR036444">
    <property type="entry name" value="PLipase_A2_dom_sf"/>
</dbReference>
<comment type="cofactor">
    <cofactor evidence="1">
        <name>Ca(2+)</name>
        <dbReference type="ChEBI" id="CHEBI:29108"/>
    </cofactor>
</comment>
<gene>
    <name evidence="13" type="ORF">FSCOSCO3_A009661</name>
</gene>
<dbReference type="EC" id="3.1.1.4" evidence="3"/>
<evidence type="ECO:0000256" key="7">
    <source>
        <dbReference type="ARBA" id="ARBA00022837"/>
    </source>
</evidence>
<dbReference type="Proteomes" id="UP001314229">
    <property type="component" value="Unassembled WGS sequence"/>
</dbReference>
<dbReference type="GO" id="GO:0046872">
    <property type="term" value="F:metal ion binding"/>
    <property type="evidence" value="ECO:0007669"/>
    <property type="project" value="UniProtKB-KW"/>
</dbReference>
<evidence type="ECO:0000256" key="9">
    <source>
        <dbReference type="ARBA" id="ARBA00023157"/>
    </source>
</evidence>
<keyword evidence="4" id="KW-0964">Secreted</keyword>
<evidence type="ECO:0000256" key="4">
    <source>
        <dbReference type="ARBA" id="ARBA00022525"/>
    </source>
</evidence>
<dbReference type="GO" id="GO:0006644">
    <property type="term" value="P:phospholipid metabolic process"/>
    <property type="evidence" value="ECO:0007669"/>
    <property type="project" value="InterPro"/>
</dbReference>
<dbReference type="InterPro" id="IPR033113">
    <property type="entry name" value="PLA2_histidine"/>
</dbReference>
<evidence type="ECO:0000259" key="12">
    <source>
        <dbReference type="SMART" id="SM00085"/>
    </source>
</evidence>
<dbReference type="SMART" id="SM00085">
    <property type="entry name" value="PA2c"/>
    <property type="match status" value="1"/>
</dbReference>
<feature type="compositionally biased region" description="Basic and acidic residues" evidence="10">
    <location>
        <begin position="222"/>
        <end position="231"/>
    </location>
</feature>
<feature type="compositionally biased region" description="Basic and acidic residues" evidence="10">
    <location>
        <begin position="253"/>
        <end position="273"/>
    </location>
</feature>
<name>A0AAV1MTT8_SCOSC</name>
<keyword evidence="14" id="KW-1185">Reference proteome</keyword>
<reference evidence="13 14" key="1">
    <citation type="submission" date="2024-01" db="EMBL/GenBank/DDBJ databases">
        <authorList>
            <person name="Alioto T."/>
            <person name="Alioto T."/>
            <person name="Gomez Garrido J."/>
        </authorList>
    </citation>
    <scope>NUCLEOTIDE SEQUENCE [LARGE SCALE GENOMIC DNA]</scope>
</reference>
<keyword evidence="9" id="KW-1015">Disulfide bond</keyword>
<evidence type="ECO:0000313" key="14">
    <source>
        <dbReference type="Proteomes" id="UP001314229"/>
    </source>
</evidence>
<dbReference type="SUPFAM" id="SSF48619">
    <property type="entry name" value="Phospholipase A2, PLA2"/>
    <property type="match status" value="1"/>
</dbReference>
<dbReference type="PANTHER" id="PTHR12253">
    <property type="entry name" value="RH14732P"/>
    <property type="match status" value="1"/>
</dbReference>
<keyword evidence="7" id="KW-0106">Calcium</keyword>
<feature type="domain" description="Phospholipase A2-like central" evidence="12">
    <location>
        <begin position="79"/>
        <end position="200"/>
    </location>
</feature>
<evidence type="ECO:0000256" key="5">
    <source>
        <dbReference type="ARBA" id="ARBA00022723"/>
    </source>
</evidence>
<keyword evidence="11" id="KW-0732">Signal</keyword>
<evidence type="ECO:0000256" key="6">
    <source>
        <dbReference type="ARBA" id="ARBA00022801"/>
    </source>
</evidence>
<feature type="compositionally biased region" description="Basic residues" evidence="10">
    <location>
        <begin position="275"/>
        <end position="287"/>
    </location>
</feature>
<protein>
    <recommendedName>
        <fullName evidence="3">phospholipase A2</fullName>
        <ecNumber evidence="3">3.1.1.4</ecNumber>
    </recommendedName>
</protein>
<evidence type="ECO:0000256" key="11">
    <source>
        <dbReference type="SAM" id="SignalP"/>
    </source>
</evidence>
<dbReference type="FunFam" id="1.20.90.10:FF:000002">
    <property type="entry name" value="Phospholipase A2 group III"/>
    <property type="match status" value="1"/>
</dbReference>
<comment type="caution">
    <text evidence="13">The sequence shown here is derived from an EMBL/GenBank/DDBJ whole genome shotgun (WGS) entry which is preliminary data.</text>
</comment>
<keyword evidence="5" id="KW-0479">Metal-binding</keyword>
<feature type="region of interest" description="Disordered" evidence="10">
    <location>
        <begin position="219"/>
        <end position="316"/>
    </location>
</feature>
<comment type="subcellular location">
    <subcellularLocation>
        <location evidence="2">Secreted</location>
    </subcellularLocation>
</comment>
<evidence type="ECO:0000256" key="1">
    <source>
        <dbReference type="ARBA" id="ARBA00001913"/>
    </source>
</evidence>
<accession>A0AAV1MTT8</accession>
<dbReference type="Gene3D" id="1.20.90.10">
    <property type="entry name" value="Phospholipase A2 domain"/>
    <property type="match status" value="2"/>
</dbReference>
<organism evidence="13 14">
    <name type="scientific">Scomber scombrus</name>
    <name type="common">Atlantic mackerel</name>
    <name type="synonym">Scomber vernalis</name>
    <dbReference type="NCBI Taxonomy" id="13677"/>
    <lineage>
        <taxon>Eukaryota</taxon>
        <taxon>Metazoa</taxon>
        <taxon>Chordata</taxon>
        <taxon>Craniata</taxon>
        <taxon>Vertebrata</taxon>
        <taxon>Euteleostomi</taxon>
        <taxon>Actinopterygii</taxon>
        <taxon>Neopterygii</taxon>
        <taxon>Teleostei</taxon>
        <taxon>Neoteleostei</taxon>
        <taxon>Acanthomorphata</taxon>
        <taxon>Pelagiaria</taxon>
        <taxon>Scombriformes</taxon>
        <taxon>Scombridae</taxon>
        <taxon>Scomber</taxon>
    </lineage>
</organism>
<feature type="chain" id="PRO_5043976495" description="phospholipase A2" evidence="11">
    <location>
        <begin position="22"/>
        <end position="625"/>
    </location>
</feature>
<sequence>MAGVRSLYLTLWSAHMQLVTCEVNVNPLVIESYSSLCNRSSQEINQSYIHVSMLPALDSSCALNTSAQKVRTRRDEEGEKKTRRKRSWIFPGTLWCGTGSKAVGYEQLGMFESADRCCREHDHCKHIIPSFTVDYGVFNPNLYTVSHCDCDQRFRQCLLEVNDTISSMVGYSFFNILRVPCFELKQQKRCTEMYWWGMCKKANEAPYAVFKKTLSYNSTDGTSKHDTDRNTDMSTSSKRPHVTENPQIILTRKSPEGEHRCRSRDPPRGDTFYRQRIKGKRCKKHRKEGLTNASKRAGEKKRTRKGRSGFCTHKTEVPSQVIANSRPQTASSTINPPLTQTPALQQHLPIKAAKTNKRHKKAPKQSCCCGSRIHVRSDIFRPHCKHCQEQKTTVRPSTSTYRLPVKVTQSKSTESPKQDTVKRLWITATSASSVTTKLKRTSSLHKDGEDPHRHQEPVGKHISHNIHAERNLRENTALHNMTDNQLMCESLKHLDTCKYKIPPLKKKYDLQNTETTTSYHCDCTSRLAAQIESFKKPSCLHSLLVDFVSQYCIKLPKKKKCQSRKSCSGGFTKASDLLEVLKNIEEKDTAGVQNSGIMRKRGIPVFLYKRCLRLEREADIMAQLT</sequence>
<dbReference type="Pfam" id="PF05826">
    <property type="entry name" value="Phospholip_A2_2"/>
    <property type="match status" value="2"/>
</dbReference>
<keyword evidence="8" id="KW-0443">Lipid metabolism</keyword>
<dbReference type="GO" id="GO:0004623">
    <property type="term" value="F:phospholipase A2 activity"/>
    <property type="evidence" value="ECO:0007669"/>
    <property type="project" value="UniProtKB-EC"/>
</dbReference>
<dbReference type="CDD" id="cd04704">
    <property type="entry name" value="PLA2_bee_venom_like"/>
    <property type="match status" value="1"/>
</dbReference>
<dbReference type="GO" id="GO:0050482">
    <property type="term" value="P:arachidonate secretion"/>
    <property type="evidence" value="ECO:0007669"/>
    <property type="project" value="InterPro"/>
</dbReference>